<sequence length="317" mass="33735">MMTSPSSTSPTPSVTWTTCSGSGKSHCYTVATATPHPSSSASSCSVAMRHPTTGAHGGEKGVRGHPRDPGTLIRYVAIYISGSHALCTSPTATSPSTPSACFLSMRTAEGWRGSSHSCATGASRWPVSVRRGDGDAHRGVGIGCGMAGGVDGSVFVHVFGKVAGVGGKVAGVDAMGCSQYLMGAITMLPAIEVMSLELSKRGHPFGQCVFHLLRMSTGIRKLKLALRGGLKDSEERISVLSTWFQGHQELLTNDLHVDEDAILKTFTMHLHLDLTVSDDLCKELLSLATPETDVKIYFYRDDDVHARPAWVLYTPEE</sequence>
<feature type="region of interest" description="Disordered" evidence="1">
    <location>
        <begin position="1"/>
        <end position="20"/>
    </location>
</feature>
<evidence type="ECO:0000313" key="2">
    <source>
        <dbReference type="EnsemblPlants" id="OGLUM05G05950.1"/>
    </source>
</evidence>
<organism evidence="2">
    <name type="scientific">Oryza glumipatula</name>
    <dbReference type="NCBI Taxonomy" id="40148"/>
    <lineage>
        <taxon>Eukaryota</taxon>
        <taxon>Viridiplantae</taxon>
        <taxon>Streptophyta</taxon>
        <taxon>Embryophyta</taxon>
        <taxon>Tracheophyta</taxon>
        <taxon>Spermatophyta</taxon>
        <taxon>Magnoliopsida</taxon>
        <taxon>Liliopsida</taxon>
        <taxon>Poales</taxon>
        <taxon>Poaceae</taxon>
        <taxon>BOP clade</taxon>
        <taxon>Oryzoideae</taxon>
        <taxon>Oryzeae</taxon>
        <taxon>Oryzinae</taxon>
        <taxon>Oryza</taxon>
    </lineage>
</organism>
<dbReference type="Gramene" id="OGLUM05G05950.1">
    <property type="protein sequence ID" value="OGLUM05G05950.1"/>
    <property type="gene ID" value="OGLUM05G05950"/>
</dbReference>
<protein>
    <recommendedName>
        <fullName evidence="4">FBD domain-containing protein</fullName>
    </recommendedName>
</protein>
<feature type="region of interest" description="Disordered" evidence="1">
    <location>
        <begin position="35"/>
        <end position="67"/>
    </location>
</feature>
<accession>A0A0D9ZV69</accession>
<feature type="compositionally biased region" description="Basic and acidic residues" evidence="1">
    <location>
        <begin position="57"/>
        <end position="67"/>
    </location>
</feature>
<name>A0A0D9ZV69_9ORYZ</name>
<dbReference type="HOGENOM" id="CLU_878195_0_0_1"/>
<evidence type="ECO:0000256" key="1">
    <source>
        <dbReference type="SAM" id="MobiDB-lite"/>
    </source>
</evidence>
<proteinExistence type="predicted"/>
<feature type="compositionally biased region" description="Low complexity" evidence="1">
    <location>
        <begin position="35"/>
        <end position="47"/>
    </location>
</feature>
<reference evidence="2" key="2">
    <citation type="submission" date="2018-05" db="EMBL/GenBank/DDBJ databases">
        <title>OgluRS3 (Oryza glumaepatula Reference Sequence Version 3).</title>
        <authorList>
            <person name="Zhang J."/>
            <person name="Kudrna D."/>
            <person name="Lee S."/>
            <person name="Talag J."/>
            <person name="Welchert J."/>
            <person name="Wing R.A."/>
        </authorList>
    </citation>
    <scope>NUCLEOTIDE SEQUENCE [LARGE SCALE GENOMIC DNA]</scope>
</reference>
<dbReference type="EnsemblPlants" id="OGLUM05G05950.1">
    <property type="protein sequence ID" value="OGLUM05G05950.1"/>
    <property type="gene ID" value="OGLUM05G05950"/>
</dbReference>
<keyword evidence="3" id="KW-1185">Reference proteome</keyword>
<reference evidence="2" key="1">
    <citation type="submission" date="2015-04" db="UniProtKB">
        <authorList>
            <consortium name="EnsemblPlants"/>
        </authorList>
    </citation>
    <scope>IDENTIFICATION</scope>
</reference>
<dbReference type="AlphaFoldDB" id="A0A0D9ZV69"/>
<evidence type="ECO:0008006" key="4">
    <source>
        <dbReference type="Google" id="ProtNLM"/>
    </source>
</evidence>
<evidence type="ECO:0000313" key="3">
    <source>
        <dbReference type="Proteomes" id="UP000026961"/>
    </source>
</evidence>
<dbReference type="Proteomes" id="UP000026961">
    <property type="component" value="Chromosome 5"/>
</dbReference>